<dbReference type="AlphaFoldDB" id="A0A7U9GHS7"/>
<dbReference type="InterPro" id="IPR023346">
    <property type="entry name" value="Lysozyme-like_dom_sf"/>
</dbReference>
<reference evidence="2 3" key="1">
    <citation type="submission" date="2011-10" db="EMBL/GenBank/DDBJ databases">
        <authorList>
            <person name="Quillaguamn J."/>
            <person name="Guzmn D."/>
            <person name="Balderrama-Subieta A."/>
            <person name="Cardona-Ortuo C."/>
            <person name="Guevara-Martnez M."/>
            <person name="Callisaya-Quispe N."/>
        </authorList>
    </citation>
    <scope>NUCLEOTIDE SEQUENCE [LARGE SCALE GENOMIC DNA]</scope>
    <source>
        <strain evidence="2 3">LC1</strain>
    </source>
</reference>
<evidence type="ECO:0000313" key="2">
    <source>
        <dbReference type="EMBL" id="EHJ94708.1"/>
    </source>
</evidence>
<feature type="domain" description="Transglycosylase SLT" evidence="1">
    <location>
        <begin position="41"/>
        <end position="224"/>
    </location>
</feature>
<evidence type="ECO:0000259" key="1">
    <source>
        <dbReference type="Pfam" id="PF19489"/>
    </source>
</evidence>
<dbReference type="RefSeq" id="WP_007112644.1">
    <property type="nucleotide sequence ID" value="NZ_JH393257.1"/>
</dbReference>
<evidence type="ECO:0000313" key="3">
    <source>
        <dbReference type="Proteomes" id="UP000005756"/>
    </source>
</evidence>
<dbReference type="InterPro" id="IPR045795">
    <property type="entry name" value="SLT_4"/>
</dbReference>
<name>A0A7U9GHS7_9GAMM</name>
<dbReference type="EMBL" id="JH393257">
    <property type="protein sequence ID" value="EHJ94708.1"/>
    <property type="molecule type" value="Genomic_DNA"/>
</dbReference>
<accession>A0A7U9GHS7</accession>
<proteinExistence type="predicted"/>
<gene>
    <name evidence="2" type="ORF">KUC_1667</name>
</gene>
<dbReference type="Gene3D" id="1.10.530.10">
    <property type="match status" value="1"/>
</dbReference>
<dbReference type="SUPFAM" id="SSF53955">
    <property type="entry name" value="Lysozyme-like"/>
    <property type="match status" value="1"/>
</dbReference>
<dbReference type="Pfam" id="PF19489">
    <property type="entry name" value="SLT_4"/>
    <property type="match status" value="1"/>
</dbReference>
<sequence length="242" mass="27717">MRHPVDGFMDGYMDGFMNCFTAFRSSQPSAAVTKLRLWASLAFVLLLSGCATFAPNPPQDQSNICEIFREQPSWYDYAQESEEKWGTPIATQMSFIQQESSFRSHVRPDRKRYLGFIPGPRPSSAKGYAQAQDPVWGEYQDQAGSLFSRRTHMKHATDFIGWSTRRSQQQAGISLSNPEHLYYAYHEGAGGYQRGTYRGKPQVLRAGRQVSARANRYQAQLNACEAEFQCRKFYQVWPFCRS</sequence>
<protein>
    <recommendedName>
        <fullName evidence="1">Transglycosylase SLT domain-containing protein</fullName>
    </recommendedName>
</protein>
<organism evidence="2 3">
    <name type="scientific">Vreelandella boliviensis LC1</name>
    <dbReference type="NCBI Taxonomy" id="1072583"/>
    <lineage>
        <taxon>Bacteria</taxon>
        <taxon>Pseudomonadati</taxon>
        <taxon>Pseudomonadota</taxon>
        <taxon>Gammaproteobacteria</taxon>
        <taxon>Oceanospirillales</taxon>
        <taxon>Halomonadaceae</taxon>
        <taxon>Vreelandella</taxon>
    </lineage>
</organism>
<dbReference type="Proteomes" id="UP000005756">
    <property type="component" value="Unassembled WGS sequence"/>
</dbReference>